<feature type="transmembrane region" description="Helical" evidence="6">
    <location>
        <begin position="92"/>
        <end position="118"/>
    </location>
</feature>
<comment type="similarity">
    <text evidence="2">Belongs to the bile acid:sodium symporter (BASS) (TC 2.A.28) family.</text>
</comment>
<dbReference type="InterPro" id="IPR038770">
    <property type="entry name" value="Na+/solute_symporter_sf"/>
</dbReference>
<dbReference type="AlphaFoldDB" id="A0A250XS84"/>
<dbReference type="InterPro" id="IPR004710">
    <property type="entry name" value="Bilac:Na_transpt"/>
</dbReference>
<evidence type="ECO:0000313" key="8">
    <source>
        <dbReference type="Proteomes" id="UP000232323"/>
    </source>
</evidence>
<protein>
    <submittedName>
        <fullName evidence="7">Uncharacterized protein</fullName>
    </submittedName>
</protein>
<evidence type="ECO:0000313" key="7">
    <source>
        <dbReference type="EMBL" id="GAX85951.1"/>
    </source>
</evidence>
<keyword evidence="4 6" id="KW-1133">Transmembrane helix</keyword>
<dbReference type="GO" id="GO:0016020">
    <property type="term" value="C:membrane"/>
    <property type="evidence" value="ECO:0007669"/>
    <property type="project" value="UniProtKB-SubCell"/>
</dbReference>
<proteinExistence type="inferred from homology"/>
<dbReference type="PANTHER" id="PTHR10361:SF28">
    <property type="entry name" value="P3 PROTEIN-RELATED"/>
    <property type="match status" value="1"/>
</dbReference>
<dbReference type="GO" id="GO:0009941">
    <property type="term" value="C:chloroplast envelope"/>
    <property type="evidence" value="ECO:0007669"/>
    <property type="project" value="UniProtKB-ARBA"/>
</dbReference>
<gene>
    <name evidence="7" type="ORF">CEUSTIGMA_g13367.t1</name>
</gene>
<comment type="subcellular location">
    <subcellularLocation>
        <location evidence="1">Membrane</location>
        <topology evidence="1">Multi-pass membrane protein</topology>
    </subcellularLocation>
</comment>
<name>A0A250XS84_9CHLO</name>
<keyword evidence="5 6" id="KW-0472">Membrane</keyword>
<dbReference type="Gene3D" id="1.20.1530.20">
    <property type="match status" value="1"/>
</dbReference>
<dbReference type="InterPro" id="IPR002657">
    <property type="entry name" value="BilAc:Na_symport/Acr3"/>
</dbReference>
<reference evidence="7 8" key="1">
    <citation type="submission" date="2017-08" db="EMBL/GenBank/DDBJ databases">
        <title>Acidophilic green algal genome provides insights into adaptation to an acidic environment.</title>
        <authorList>
            <person name="Hirooka S."/>
            <person name="Hirose Y."/>
            <person name="Kanesaki Y."/>
            <person name="Higuchi S."/>
            <person name="Fujiwara T."/>
            <person name="Onuma R."/>
            <person name="Era A."/>
            <person name="Ohbayashi R."/>
            <person name="Uzuka A."/>
            <person name="Nozaki H."/>
            <person name="Yoshikawa H."/>
            <person name="Miyagishima S.Y."/>
        </authorList>
    </citation>
    <scope>NUCLEOTIDE SEQUENCE [LARGE SCALE GENOMIC DNA]</scope>
    <source>
        <strain evidence="7 8">NIES-2499</strain>
    </source>
</reference>
<dbReference type="OrthoDB" id="535341at2759"/>
<feature type="transmembrane region" description="Helical" evidence="6">
    <location>
        <begin position="248"/>
        <end position="268"/>
    </location>
</feature>
<dbReference type="Proteomes" id="UP000232323">
    <property type="component" value="Unassembled WGS sequence"/>
</dbReference>
<dbReference type="EMBL" id="BEGY01000207">
    <property type="protein sequence ID" value="GAX85951.1"/>
    <property type="molecule type" value="Genomic_DNA"/>
</dbReference>
<evidence type="ECO:0000256" key="1">
    <source>
        <dbReference type="ARBA" id="ARBA00004141"/>
    </source>
</evidence>
<sequence length="333" mass="34821">MSLSIAVFSMGFSIGGERLKDSLRNTKPTFTPALISSLLVFPIIGIVGCLLASMTGQSTSLIMGLALLAGCPPGSGSNMVPAAAAGADLATLSVICTLCTIVAGLSFPVIAVFTARLASTVRSRSTRATDSLLSFNSSLNIAGPAFITHAFISLLVPLLLGAATRSFLQMMFNQNKIKDKQTPASKLLREVAEALPSVGACMVLLTATNKTAHLSMYTHQGLLLSGVGNLMSPLYWPIMMIKYGRWPHAVLFVIVIHALSYGAGYYAAKSAGCSYEVAVACSIQAGARNPAVGVVVAASLLRSLPMAAAPCAISIYVQNVLGSWLALMYRNLN</sequence>
<keyword evidence="3 6" id="KW-0812">Transmembrane</keyword>
<dbReference type="PANTHER" id="PTHR10361">
    <property type="entry name" value="SODIUM-BILE ACID COTRANSPORTER"/>
    <property type="match status" value="1"/>
</dbReference>
<dbReference type="Pfam" id="PF01758">
    <property type="entry name" value="SBF"/>
    <property type="match status" value="1"/>
</dbReference>
<evidence type="ECO:0000256" key="4">
    <source>
        <dbReference type="ARBA" id="ARBA00022989"/>
    </source>
</evidence>
<comment type="caution">
    <text evidence="7">The sequence shown here is derived from an EMBL/GenBank/DDBJ whole genome shotgun (WGS) entry which is preliminary data.</text>
</comment>
<evidence type="ECO:0000256" key="3">
    <source>
        <dbReference type="ARBA" id="ARBA00022692"/>
    </source>
</evidence>
<feature type="transmembrane region" description="Helical" evidence="6">
    <location>
        <begin position="61"/>
        <end position="80"/>
    </location>
</feature>
<feature type="transmembrane region" description="Helical" evidence="6">
    <location>
        <begin position="139"/>
        <end position="163"/>
    </location>
</feature>
<feature type="transmembrane region" description="Helical" evidence="6">
    <location>
        <begin position="307"/>
        <end position="327"/>
    </location>
</feature>
<evidence type="ECO:0000256" key="5">
    <source>
        <dbReference type="ARBA" id="ARBA00023136"/>
    </source>
</evidence>
<evidence type="ECO:0000256" key="2">
    <source>
        <dbReference type="ARBA" id="ARBA00006528"/>
    </source>
</evidence>
<accession>A0A250XS84</accession>
<keyword evidence="8" id="KW-1185">Reference proteome</keyword>
<organism evidence="7 8">
    <name type="scientific">Chlamydomonas eustigma</name>
    <dbReference type="NCBI Taxonomy" id="1157962"/>
    <lineage>
        <taxon>Eukaryota</taxon>
        <taxon>Viridiplantae</taxon>
        <taxon>Chlorophyta</taxon>
        <taxon>core chlorophytes</taxon>
        <taxon>Chlorophyceae</taxon>
        <taxon>CS clade</taxon>
        <taxon>Chlamydomonadales</taxon>
        <taxon>Chlamydomonadaceae</taxon>
        <taxon>Chlamydomonas</taxon>
    </lineage>
</organism>
<feature type="transmembrane region" description="Helical" evidence="6">
    <location>
        <begin position="34"/>
        <end position="54"/>
    </location>
</feature>
<evidence type="ECO:0000256" key="6">
    <source>
        <dbReference type="SAM" id="Phobius"/>
    </source>
</evidence>